<dbReference type="SMART" id="SM00382">
    <property type="entry name" value="AAA"/>
    <property type="match status" value="1"/>
</dbReference>
<dbReference type="InterPro" id="IPR003593">
    <property type="entry name" value="AAA+_ATPase"/>
</dbReference>
<dbReference type="GO" id="GO:0005525">
    <property type="term" value="F:GTP binding"/>
    <property type="evidence" value="ECO:0007669"/>
    <property type="project" value="UniProtKB-UniRule"/>
</dbReference>
<keyword evidence="7" id="KW-1005">Bacterial flagellum biogenesis</keyword>
<gene>
    <name evidence="16" type="primary">flhF</name>
    <name evidence="16" type="ORF">EUAN_05610</name>
</gene>
<evidence type="ECO:0000313" key="17">
    <source>
        <dbReference type="Proteomes" id="UP000180254"/>
    </source>
</evidence>
<comment type="caution">
    <text evidence="16">The sequence shown here is derived from an EMBL/GenBank/DDBJ whole genome shotgun (WGS) entry which is preliminary data.</text>
</comment>
<evidence type="ECO:0000256" key="5">
    <source>
        <dbReference type="ARBA" id="ARBA00022475"/>
    </source>
</evidence>
<keyword evidence="4" id="KW-0813">Transport</keyword>
<dbReference type="GO" id="GO:0006614">
    <property type="term" value="P:SRP-dependent cotranslational protein targeting to membrane"/>
    <property type="evidence" value="ECO:0007669"/>
    <property type="project" value="UniProtKB-UniRule"/>
</dbReference>
<protein>
    <recommendedName>
        <fullName evidence="3 13">Flagellar biosynthesis protein FlhF</fullName>
    </recommendedName>
</protein>
<dbReference type="GO" id="GO:0003924">
    <property type="term" value="F:GTPase activity"/>
    <property type="evidence" value="ECO:0007669"/>
    <property type="project" value="UniProtKB-UniRule"/>
</dbReference>
<evidence type="ECO:0000259" key="14">
    <source>
        <dbReference type="SMART" id="SM00382"/>
    </source>
</evidence>
<dbReference type="GO" id="GO:0044781">
    <property type="term" value="P:bacterial-type flagellum organization"/>
    <property type="evidence" value="ECO:0007669"/>
    <property type="project" value="UniProtKB-UniRule"/>
</dbReference>
<comment type="function">
    <text evidence="12">Necessary for flagellar biosynthesis. May be involved in translocation of the flagellum.</text>
</comment>
<comment type="similarity">
    <text evidence="2">Belongs to the GTP-binding SRP family.</text>
</comment>
<dbReference type="InterPro" id="IPR000897">
    <property type="entry name" value="SRP54_GTPase_dom"/>
</dbReference>
<organism evidence="16 17">
    <name type="scientific">Andreesenia angusta</name>
    <dbReference type="NCBI Taxonomy" id="39480"/>
    <lineage>
        <taxon>Bacteria</taxon>
        <taxon>Bacillati</taxon>
        <taxon>Bacillota</taxon>
        <taxon>Tissierellia</taxon>
        <taxon>Tissierellales</taxon>
        <taxon>Gottschalkiaceae</taxon>
        <taxon>Andreesenia</taxon>
    </lineage>
</organism>
<dbReference type="Gene3D" id="3.40.50.300">
    <property type="entry name" value="P-loop containing nucleotide triphosphate hydrolases"/>
    <property type="match status" value="1"/>
</dbReference>
<feature type="domain" description="SRP54-type proteins GTP-binding" evidence="15">
    <location>
        <begin position="197"/>
        <end position="388"/>
    </location>
</feature>
<evidence type="ECO:0000259" key="15">
    <source>
        <dbReference type="SMART" id="SM00962"/>
    </source>
</evidence>
<dbReference type="PANTHER" id="PTHR43134">
    <property type="entry name" value="SIGNAL RECOGNITION PARTICLE RECEPTOR SUBUNIT ALPHA"/>
    <property type="match status" value="1"/>
</dbReference>
<evidence type="ECO:0000256" key="12">
    <source>
        <dbReference type="ARBA" id="ARBA00025337"/>
    </source>
</evidence>
<keyword evidence="16" id="KW-0969">Cilium</keyword>
<evidence type="ECO:0000256" key="13">
    <source>
        <dbReference type="NCBIfam" id="TIGR03499"/>
    </source>
</evidence>
<evidence type="ECO:0000256" key="10">
    <source>
        <dbReference type="ARBA" id="ARBA00023136"/>
    </source>
</evidence>
<dbReference type="GO" id="GO:0005886">
    <property type="term" value="C:plasma membrane"/>
    <property type="evidence" value="ECO:0007669"/>
    <property type="project" value="UniProtKB-SubCell"/>
</dbReference>
<evidence type="ECO:0000256" key="2">
    <source>
        <dbReference type="ARBA" id="ARBA00008531"/>
    </source>
</evidence>
<dbReference type="RefSeq" id="WP_071061473.1">
    <property type="nucleotide sequence ID" value="NZ_MKIE01000002.1"/>
</dbReference>
<dbReference type="AlphaFoldDB" id="A0A1S1V9H4"/>
<feature type="domain" description="AAA+ ATPase" evidence="14">
    <location>
        <begin position="196"/>
        <end position="392"/>
    </location>
</feature>
<reference evidence="16 17" key="1">
    <citation type="submission" date="2016-09" db="EMBL/GenBank/DDBJ databases">
        <title>Genome sequence of Eubacterium angustum.</title>
        <authorList>
            <person name="Poehlein A."/>
            <person name="Daniel R."/>
        </authorList>
    </citation>
    <scope>NUCLEOTIDE SEQUENCE [LARGE SCALE GENOMIC DNA]</scope>
    <source>
        <strain evidence="16 17">DSM 1989</strain>
    </source>
</reference>
<proteinExistence type="inferred from homology"/>
<dbReference type="STRING" id="39480.EUAN_05610"/>
<dbReference type="CDD" id="cd17873">
    <property type="entry name" value="FlhF"/>
    <property type="match status" value="1"/>
</dbReference>
<keyword evidence="11" id="KW-1006">Bacterial flagellum protein export</keyword>
<keyword evidence="6" id="KW-0547">Nucleotide-binding</keyword>
<keyword evidence="16" id="KW-0966">Cell projection</keyword>
<dbReference type="GO" id="GO:0005047">
    <property type="term" value="F:signal recognition particle binding"/>
    <property type="evidence" value="ECO:0007669"/>
    <property type="project" value="TreeGrafter"/>
</dbReference>
<evidence type="ECO:0000256" key="8">
    <source>
        <dbReference type="ARBA" id="ARBA00022927"/>
    </source>
</evidence>
<dbReference type="PANTHER" id="PTHR43134:SF3">
    <property type="entry name" value="FLAGELLAR BIOSYNTHESIS PROTEIN FLHF"/>
    <property type="match status" value="1"/>
</dbReference>
<dbReference type="NCBIfam" id="TIGR03499">
    <property type="entry name" value="FlhF"/>
    <property type="match status" value="1"/>
</dbReference>
<keyword evidence="8" id="KW-0653">Protein transport</keyword>
<accession>A0A1S1V9H4</accession>
<evidence type="ECO:0000256" key="11">
    <source>
        <dbReference type="ARBA" id="ARBA00023225"/>
    </source>
</evidence>
<evidence type="ECO:0000256" key="3">
    <source>
        <dbReference type="ARBA" id="ARBA00014919"/>
    </source>
</evidence>
<evidence type="ECO:0000256" key="4">
    <source>
        <dbReference type="ARBA" id="ARBA00022448"/>
    </source>
</evidence>
<dbReference type="SMART" id="SM00962">
    <property type="entry name" value="SRP54"/>
    <property type="match status" value="1"/>
</dbReference>
<dbReference type="InterPro" id="IPR020006">
    <property type="entry name" value="FlhF"/>
</dbReference>
<name>A0A1S1V9H4_9FIRM</name>
<dbReference type="Pfam" id="PF00448">
    <property type="entry name" value="SRP54"/>
    <property type="match status" value="1"/>
</dbReference>
<keyword evidence="17" id="KW-1185">Reference proteome</keyword>
<evidence type="ECO:0000256" key="9">
    <source>
        <dbReference type="ARBA" id="ARBA00023134"/>
    </source>
</evidence>
<dbReference type="InterPro" id="IPR027417">
    <property type="entry name" value="P-loop_NTPase"/>
</dbReference>
<dbReference type="EMBL" id="MKIE01000002">
    <property type="protein sequence ID" value="OHW62777.1"/>
    <property type="molecule type" value="Genomic_DNA"/>
</dbReference>
<dbReference type="OrthoDB" id="9778554at2"/>
<comment type="subcellular location">
    <subcellularLocation>
        <location evidence="1">Cell membrane</location>
        <topology evidence="1">Peripheral membrane protein</topology>
        <orientation evidence="1">Cytoplasmic side</orientation>
    </subcellularLocation>
</comment>
<sequence>MKVRKFVGKSTKEAMDKVRRELGDEAVILHTKKRKKPGFLGMFGKEEVEILAALDAKVKKKAPSPKAPAPRAEREEIQFVERARSQATPQYRDEIIPPKKVDMGTTDELSDIKQSIEYIAEKLKLRDLGDTLSEFRDFIKVMVENGVEEEVARDIVENVSKQVVLENKTKDEIREIVRLNIKSYLGEVSSLKYDGEKKVIFFIGPTGVGKTTTLAKLASHFVLNEKCSIGLITADTYRIGAVDQLKIYGEILDIPVKTIYETNEVYEALSGLRDKDVVFIDTAGRSHKNKPQVEELKELINTVKSKEIYLLLNIGTEMKNINSIIKEYDFIEDYSIIFTKKDETDILGNILNTRYYSNKKLSYITTGQNVPDDIELIDTDKISRILVGEADE</sequence>
<dbReference type="GO" id="GO:0015031">
    <property type="term" value="P:protein transport"/>
    <property type="evidence" value="ECO:0007669"/>
    <property type="project" value="UniProtKB-KW"/>
</dbReference>
<dbReference type="InterPro" id="IPR047040">
    <property type="entry name" value="FlhF__GTPase_dom"/>
</dbReference>
<evidence type="ECO:0000256" key="1">
    <source>
        <dbReference type="ARBA" id="ARBA00004413"/>
    </source>
</evidence>
<evidence type="ECO:0000256" key="7">
    <source>
        <dbReference type="ARBA" id="ARBA00022795"/>
    </source>
</evidence>
<keyword evidence="5" id="KW-1003">Cell membrane</keyword>
<evidence type="ECO:0000313" key="16">
    <source>
        <dbReference type="EMBL" id="OHW62777.1"/>
    </source>
</evidence>
<keyword evidence="9" id="KW-0342">GTP-binding</keyword>
<dbReference type="SUPFAM" id="SSF52540">
    <property type="entry name" value="P-loop containing nucleoside triphosphate hydrolases"/>
    <property type="match status" value="1"/>
</dbReference>
<dbReference type="FunFam" id="3.40.50.300:FF:000695">
    <property type="entry name" value="Flagellar biosynthesis regulator FlhF"/>
    <property type="match status" value="1"/>
</dbReference>
<keyword evidence="10" id="KW-0472">Membrane</keyword>
<dbReference type="Gene3D" id="1.20.120.1380">
    <property type="entry name" value="Flagellar FlhF biosynthesis protein, N domain"/>
    <property type="match status" value="1"/>
</dbReference>
<keyword evidence="16" id="KW-0282">Flagellum</keyword>
<dbReference type="Proteomes" id="UP000180254">
    <property type="component" value="Unassembled WGS sequence"/>
</dbReference>
<evidence type="ECO:0000256" key="6">
    <source>
        <dbReference type="ARBA" id="ARBA00022741"/>
    </source>
</evidence>